<reference evidence="2" key="1">
    <citation type="journal article" date="2019" name="Int. J. Syst. Evol. Microbiol.">
        <title>The Global Catalogue of Microorganisms (GCM) 10K type strain sequencing project: providing services to taxonomists for standard genome sequencing and annotation.</title>
        <authorList>
            <consortium name="The Broad Institute Genomics Platform"/>
            <consortium name="The Broad Institute Genome Sequencing Center for Infectious Disease"/>
            <person name="Wu L."/>
            <person name="Ma J."/>
        </authorList>
    </citation>
    <scope>NUCLEOTIDE SEQUENCE [LARGE SCALE GENOMIC DNA]</scope>
    <source>
        <strain evidence="2">CCM 7526</strain>
    </source>
</reference>
<comment type="caution">
    <text evidence="1">The sequence shown here is derived from an EMBL/GenBank/DDBJ whole genome shotgun (WGS) entry which is preliminary data.</text>
</comment>
<gene>
    <name evidence="1" type="ORF">ACFQ5G_12745</name>
</gene>
<sequence>MDDLLAFLQARLAEETLAAAGASSGPWSAWRGRPGLGPGFGDLAFGVTLPGQGAGDVAAIATRSWTDAEHIARWDPVRALALTAVLREAVDSFHGEGREGWIIMALGEALYSGHPDWQAEWCP</sequence>
<organism evidence="1 2">
    <name type="scientific">Actinoplanes sichuanensis</name>
    <dbReference type="NCBI Taxonomy" id="512349"/>
    <lineage>
        <taxon>Bacteria</taxon>
        <taxon>Bacillati</taxon>
        <taxon>Actinomycetota</taxon>
        <taxon>Actinomycetes</taxon>
        <taxon>Micromonosporales</taxon>
        <taxon>Micromonosporaceae</taxon>
        <taxon>Actinoplanes</taxon>
    </lineage>
</organism>
<dbReference type="Pfam" id="PF19730">
    <property type="entry name" value="DUF6221"/>
    <property type="match status" value="1"/>
</dbReference>
<keyword evidence="2" id="KW-1185">Reference proteome</keyword>
<protein>
    <submittedName>
        <fullName evidence="1">DUF6221 family protein</fullName>
    </submittedName>
</protein>
<dbReference type="Proteomes" id="UP001597183">
    <property type="component" value="Unassembled WGS sequence"/>
</dbReference>
<proteinExistence type="predicted"/>
<accession>A0ABW4A7D8</accession>
<dbReference type="RefSeq" id="WP_317786503.1">
    <property type="nucleotide sequence ID" value="NZ_AP028461.1"/>
</dbReference>
<name>A0ABW4A7D8_9ACTN</name>
<evidence type="ECO:0000313" key="2">
    <source>
        <dbReference type="Proteomes" id="UP001597183"/>
    </source>
</evidence>
<dbReference type="EMBL" id="JBHTMK010000016">
    <property type="protein sequence ID" value="MFD1366215.1"/>
    <property type="molecule type" value="Genomic_DNA"/>
</dbReference>
<dbReference type="InterPro" id="IPR046193">
    <property type="entry name" value="DUF6221"/>
</dbReference>
<evidence type="ECO:0000313" key="1">
    <source>
        <dbReference type="EMBL" id="MFD1366215.1"/>
    </source>
</evidence>